<comment type="caution">
    <text evidence="1">The sequence shown here is derived from an EMBL/GenBank/DDBJ whole genome shotgun (WGS) entry which is preliminary data.</text>
</comment>
<protein>
    <submittedName>
        <fullName evidence="1">Uncharacterized protein</fullName>
    </submittedName>
</protein>
<dbReference type="Proteomes" id="UP001302274">
    <property type="component" value="Unassembled WGS sequence"/>
</dbReference>
<evidence type="ECO:0000313" key="2">
    <source>
        <dbReference type="Proteomes" id="UP001302274"/>
    </source>
</evidence>
<accession>A0ABU5VVH3</accession>
<sequence length="204" mass="22810">MKTLTAIFLLTSSLNSFSQEKIPAVDLNNPPKSAPVMSVSTVEETAAPALQVKENGCTQNFTNNKGLFIQDKKRFRSMTPLEKDLNKQTIKQGVVTGSGTEIRYIMSNCTHKIIVINMTPKRIQAALPHHAFRQASTIMSAFQSDREQLAEIYPLRKALVRNNWEQIKNENGKFILPCVDAKCTLEIIKVGGVDKEIELTYDAI</sequence>
<organism evidence="1 2">
    <name type="scientific">Bacteriovorax antarcticus</name>
    <dbReference type="NCBI Taxonomy" id="3088717"/>
    <lineage>
        <taxon>Bacteria</taxon>
        <taxon>Pseudomonadati</taxon>
        <taxon>Bdellovibrionota</taxon>
        <taxon>Bacteriovoracia</taxon>
        <taxon>Bacteriovoracales</taxon>
        <taxon>Bacteriovoracaceae</taxon>
        <taxon>Bacteriovorax</taxon>
    </lineage>
</organism>
<proteinExistence type="predicted"/>
<gene>
    <name evidence="1" type="ORF">SHI21_12595</name>
</gene>
<evidence type="ECO:0000313" key="1">
    <source>
        <dbReference type="EMBL" id="MEA9357055.1"/>
    </source>
</evidence>
<name>A0ABU5VVH3_9BACT</name>
<dbReference type="RefSeq" id="WP_323576949.1">
    <property type="nucleotide sequence ID" value="NZ_JAYGJQ010000002.1"/>
</dbReference>
<reference evidence="1 2" key="1">
    <citation type="submission" date="2023-11" db="EMBL/GenBank/DDBJ databases">
        <title>A Novel Polar Bacteriovorax (B. antarcticus) Isolated from the Biocrust in Antarctica.</title>
        <authorList>
            <person name="Mun W."/>
            <person name="Choi S.Y."/>
            <person name="Mitchell R.J."/>
        </authorList>
    </citation>
    <scope>NUCLEOTIDE SEQUENCE [LARGE SCALE GENOMIC DNA]</scope>
    <source>
        <strain evidence="1 2">PP10</strain>
    </source>
</reference>
<dbReference type="EMBL" id="JAYGJQ010000002">
    <property type="protein sequence ID" value="MEA9357055.1"/>
    <property type="molecule type" value="Genomic_DNA"/>
</dbReference>
<keyword evidence="2" id="KW-1185">Reference proteome</keyword>